<evidence type="ECO:0000313" key="2">
    <source>
        <dbReference type="EMBL" id="CAB1445046.1"/>
    </source>
</evidence>
<feature type="compositionally biased region" description="Acidic residues" evidence="1">
    <location>
        <begin position="146"/>
        <end position="155"/>
    </location>
</feature>
<reference evidence="2" key="1">
    <citation type="submission" date="2020-03" db="EMBL/GenBank/DDBJ databases">
        <authorList>
            <person name="Weist P."/>
        </authorList>
    </citation>
    <scope>NUCLEOTIDE SEQUENCE</scope>
</reference>
<dbReference type="EMBL" id="CADEAL010003535">
    <property type="protein sequence ID" value="CAB1445046.1"/>
    <property type="molecule type" value="Genomic_DNA"/>
</dbReference>
<comment type="caution">
    <text evidence="2">The sequence shown here is derived from an EMBL/GenBank/DDBJ whole genome shotgun (WGS) entry which is preliminary data.</text>
</comment>
<feature type="region of interest" description="Disordered" evidence="1">
    <location>
        <begin position="135"/>
        <end position="159"/>
    </location>
</feature>
<keyword evidence="3" id="KW-1185">Reference proteome</keyword>
<feature type="region of interest" description="Disordered" evidence="1">
    <location>
        <begin position="1"/>
        <end position="31"/>
    </location>
</feature>
<feature type="compositionally biased region" description="Basic and acidic residues" evidence="1">
    <location>
        <begin position="13"/>
        <end position="24"/>
    </location>
</feature>
<protein>
    <submittedName>
        <fullName evidence="2">Uncharacterized protein</fullName>
    </submittedName>
</protein>
<evidence type="ECO:0000313" key="3">
    <source>
        <dbReference type="Proteomes" id="UP001153269"/>
    </source>
</evidence>
<evidence type="ECO:0000256" key="1">
    <source>
        <dbReference type="SAM" id="MobiDB-lite"/>
    </source>
</evidence>
<dbReference type="Proteomes" id="UP001153269">
    <property type="component" value="Unassembled WGS sequence"/>
</dbReference>
<organism evidence="2 3">
    <name type="scientific">Pleuronectes platessa</name>
    <name type="common">European plaice</name>
    <dbReference type="NCBI Taxonomy" id="8262"/>
    <lineage>
        <taxon>Eukaryota</taxon>
        <taxon>Metazoa</taxon>
        <taxon>Chordata</taxon>
        <taxon>Craniata</taxon>
        <taxon>Vertebrata</taxon>
        <taxon>Euteleostomi</taxon>
        <taxon>Actinopterygii</taxon>
        <taxon>Neopterygii</taxon>
        <taxon>Teleostei</taxon>
        <taxon>Neoteleostei</taxon>
        <taxon>Acanthomorphata</taxon>
        <taxon>Carangaria</taxon>
        <taxon>Pleuronectiformes</taxon>
        <taxon>Pleuronectoidei</taxon>
        <taxon>Pleuronectidae</taxon>
        <taxon>Pleuronectes</taxon>
    </lineage>
</organism>
<accession>A0A9N7YUL8</accession>
<gene>
    <name evidence="2" type="ORF">PLEPLA_LOCUS32776</name>
</gene>
<name>A0A9N7YUL8_PLEPL</name>
<dbReference type="AlphaFoldDB" id="A0A9N7YUL8"/>
<sequence length="203" mass="22785">MQQVQVDAPARGPAEDKSWRERQPKAGRCQEQQLPMANRVRVIKRPFHLPESCMRTKSKAEELEGRAAWSQRLSSVWCPRVALHAHEEPGVTQAQVSITTKLYERTVEDEDEEEEENVFSSGPLLRERLYDSSCSADSPVECQRAEEEEEEEEEEGKCSTGPLAADWCICGMVSAASGNYQALSELQLHQRATGSGMPAKLCY</sequence>
<proteinExistence type="predicted"/>